<gene>
    <name evidence="14" type="ORF">Pmar_PMAR003356</name>
</gene>
<evidence type="ECO:0000259" key="12">
    <source>
        <dbReference type="PROSITE" id="PS51192"/>
    </source>
</evidence>
<dbReference type="InterPro" id="IPR004589">
    <property type="entry name" value="DNA_helicase_ATP-dep_RecQ"/>
</dbReference>
<dbReference type="Pfam" id="PF00271">
    <property type="entry name" value="Helicase_C"/>
    <property type="match status" value="1"/>
</dbReference>
<dbReference type="Pfam" id="PF16124">
    <property type="entry name" value="RecQ_Zn_bind"/>
    <property type="match status" value="1"/>
</dbReference>
<comment type="subcellular location">
    <subcellularLocation>
        <location evidence="11">Nucleus</location>
    </subcellularLocation>
</comment>
<keyword evidence="9 11" id="KW-0539">Nucleus</keyword>
<keyword evidence="15" id="KW-1185">Reference proteome</keyword>
<dbReference type="GO" id="GO:0046872">
    <property type="term" value="F:metal ion binding"/>
    <property type="evidence" value="ECO:0007669"/>
    <property type="project" value="UniProtKB-KW"/>
</dbReference>
<evidence type="ECO:0000256" key="2">
    <source>
        <dbReference type="ARBA" id="ARBA00022723"/>
    </source>
</evidence>
<dbReference type="OMA" id="CYEIPAY"/>
<dbReference type="PROSITE" id="PS51194">
    <property type="entry name" value="HELICASE_CTER"/>
    <property type="match status" value="1"/>
</dbReference>
<dbReference type="NCBIfam" id="TIGR00614">
    <property type="entry name" value="recQ_fam"/>
    <property type="match status" value="1"/>
</dbReference>
<proteinExistence type="inferred from homology"/>
<dbReference type="SMART" id="SM00487">
    <property type="entry name" value="DEXDc"/>
    <property type="match status" value="1"/>
</dbReference>
<feature type="domain" description="Helicase C-terminal" evidence="13">
    <location>
        <begin position="196"/>
        <end position="350"/>
    </location>
</feature>
<keyword evidence="7" id="KW-0238">DNA-binding</keyword>
<dbReference type="InterPro" id="IPR027417">
    <property type="entry name" value="P-loop_NTPase"/>
</dbReference>
<evidence type="ECO:0000256" key="9">
    <source>
        <dbReference type="ARBA" id="ARBA00023242"/>
    </source>
</evidence>
<dbReference type="InterPro" id="IPR014001">
    <property type="entry name" value="Helicase_ATP-bd"/>
</dbReference>
<keyword evidence="6 11" id="KW-0067">ATP-binding</keyword>
<feature type="domain" description="Helicase ATP-binding" evidence="12">
    <location>
        <begin position="1"/>
        <end position="170"/>
    </location>
</feature>
<dbReference type="PANTHER" id="PTHR13710">
    <property type="entry name" value="DNA HELICASE RECQ FAMILY MEMBER"/>
    <property type="match status" value="1"/>
</dbReference>
<comment type="similarity">
    <text evidence="1 11">Belongs to the helicase family. RecQ subfamily.</text>
</comment>
<evidence type="ECO:0000256" key="5">
    <source>
        <dbReference type="ARBA" id="ARBA00022806"/>
    </source>
</evidence>
<dbReference type="Pfam" id="PF00270">
    <property type="entry name" value="DEAD"/>
    <property type="match status" value="1"/>
</dbReference>
<dbReference type="FunFam" id="3.40.50.300:FF:001456">
    <property type="entry name" value="ATP-dependent DNA helicase"/>
    <property type="match status" value="1"/>
</dbReference>
<dbReference type="PROSITE" id="PS51192">
    <property type="entry name" value="HELICASE_ATP_BIND_1"/>
    <property type="match status" value="1"/>
</dbReference>
<dbReference type="InParanoid" id="C5KH37"/>
<keyword evidence="5 11" id="KW-0347">Helicase</keyword>
<dbReference type="InterPro" id="IPR001650">
    <property type="entry name" value="Helicase_C-like"/>
</dbReference>
<dbReference type="InterPro" id="IPR032284">
    <property type="entry name" value="RecQ_Zn-bd"/>
</dbReference>
<dbReference type="GO" id="GO:0043138">
    <property type="term" value="F:3'-5' DNA helicase activity"/>
    <property type="evidence" value="ECO:0007669"/>
    <property type="project" value="UniProtKB-EC"/>
</dbReference>
<organism evidence="15">
    <name type="scientific">Perkinsus marinus (strain ATCC 50983 / TXsc)</name>
    <dbReference type="NCBI Taxonomy" id="423536"/>
    <lineage>
        <taxon>Eukaryota</taxon>
        <taxon>Sar</taxon>
        <taxon>Alveolata</taxon>
        <taxon>Perkinsozoa</taxon>
        <taxon>Perkinsea</taxon>
        <taxon>Perkinsida</taxon>
        <taxon>Perkinsidae</taxon>
        <taxon>Perkinsus</taxon>
    </lineage>
</organism>
<evidence type="ECO:0000256" key="3">
    <source>
        <dbReference type="ARBA" id="ARBA00022741"/>
    </source>
</evidence>
<dbReference type="SUPFAM" id="SSF52540">
    <property type="entry name" value="P-loop containing nucleoside triphosphate hydrolases"/>
    <property type="match status" value="1"/>
</dbReference>
<dbReference type="GeneID" id="9060735"/>
<evidence type="ECO:0000256" key="4">
    <source>
        <dbReference type="ARBA" id="ARBA00022801"/>
    </source>
</evidence>
<dbReference type="CDD" id="cd18794">
    <property type="entry name" value="SF2_C_RecQ"/>
    <property type="match status" value="1"/>
</dbReference>
<dbReference type="GO" id="GO:0003677">
    <property type="term" value="F:DNA binding"/>
    <property type="evidence" value="ECO:0007669"/>
    <property type="project" value="UniProtKB-KW"/>
</dbReference>
<dbReference type="OrthoDB" id="10261556at2759"/>
<dbReference type="FunCoup" id="C5KH37">
    <property type="interactions" value="704"/>
</dbReference>
<keyword evidence="3 11" id="KW-0547">Nucleotide-binding</keyword>
<evidence type="ECO:0000256" key="11">
    <source>
        <dbReference type="RuleBase" id="RU364117"/>
    </source>
</evidence>
<evidence type="ECO:0000256" key="7">
    <source>
        <dbReference type="ARBA" id="ARBA00023125"/>
    </source>
</evidence>
<evidence type="ECO:0000313" key="14">
    <source>
        <dbReference type="EMBL" id="EER15899.1"/>
    </source>
</evidence>
<keyword evidence="2" id="KW-0479">Metal-binding</keyword>
<dbReference type="CDD" id="cd17920">
    <property type="entry name" value="DEXHc_RecQ"/>
    <property type="match status" value="1"/>
</dbReference>
<dbReference type="GO" id="GO:0009378">
    <property type="term" value="F:four-way junction helicase activity"/>
    <property type="evidence" value="ECO:0007669"/>
    <property type="project" value="TreeGrafter"/>
</dbReference>
<evidence type="ECO:0000256" key="8">
    <source>
        <dbReference type="ARBA" id="ARBA00023235"/>
    </source>
</evidence>
<dbReference type="GO" id="GO:0005737">
    <property type="term" value="C:cytoplasm"/>
    <property type="evidence" value="ECO:0007669"/>
    <property type="project" value="TreeGrafter"/>
</dbReference>
<evidence type="ECO:0000259" key="13">
    <source>
        <dbReference type="PROSITE" id="PS51194"/>
    </source>
</evidence>
<dbReference type="EC" id="5.6.2.4" evidence="11"/>
<evidence type="ECO:0000256" key="10">
    <source>
        <dbReference type="ARBA" id="ARBA00034617"/>
    </source>
</evidence>
<keyword evidence="8" id="KW-0413">Isomerase</keyword>
<dbReference type="Proteomes" id="UP000007800">
    <property type="component" value="Unassembled WGS sequence"/>
</dbReference>
<dbReference type="Gene3D" id="3.40.50.300">
    <property type="entry name" value="P-loop containing nucleotide triphosphate hydrolases"/>
    <property type="match status" value="2"/>
</dbReference>
<dbReference type="GO" id="GO:0005694">
    <property type="term" value="C:chromosome"/>
    <property type="evidence" value="ECO:0007669"/>
    <property type="project" value="TreeGrafter"/>
</dbReference>
<comment type="catalytic activity">
    <reaction evidence="10 11">
        <text>Couples ATP hydrolysis with the unwinding of duplex DNA by translocating in the 3'-5' direction.</text>
        <dbReference type="EC" id="5.6.2.4"/>
    </reaction>
</comment>
<keyword evidence="4 11" id="KW-0378">Hydrolase</keyword>
<dbReference type="AlphaFoldDB" id="C5KH37"/>
<evidence type="ECO:0000256" key="6">
    <source>
        <dbReference type="ARBA" id="ARBA00022840"/>
    </source>
</evidence>
<evidence type="ECO:0000313" key="15">
    <source>
        <dbReference type="Proteomes" id="UP000007800"/>
    </source>
</evidence>
<reference evidence="14 15" key="1">
    <citation type="submission" date="2008-07" db="EMBL/GenBank/DDBJ databases">
        <authorList>
            <person name="El-Sayed N."/>
            <person name="Caler E."/>
            <person name="Inman J."/>
            <person name="Amedeo P."/>
            <person name="Hass B."/>
            <person name="Wortman J."/>
        </authorList>
    </citation>
    <scope>NUCLEOTIDE SEQUENCE [LARGE SCALE GENOMIC DNA]</scope>
    <source>
        <strain evidence="15">ATCC 50983 / TXsc</strain>
    </source>
</reference>
<accession>C5KH37</accession>
<dbReference type="EMBL" id="GG673069">
    <property type="protein sequence ID" value="EER15899.1"/>
    <property type="molecule type" value="Genomic_DNA"/>
</dbReference>
<dbReference type="InterPro" id="IPR011545">
    <property type="entry name" value="DEAD/DEAH_box_helicase_dom"/>
</dbReference>
<dbReference type="GO" id="GO:0000724">
    <property type="term" value="P:double-strand break repair via homologous recombination"/>
    <property type="evidence" value="ECO:0007669"/>
    <property type="project" value="TreeGrafter"/>
</dbReference>
<dbReference type="SMART" id="SM00490">
    <property type="entry name" value="HELICc"/>
    <property type="match status" value="1"/>
</dbReference>
<dbReference type="PANTHER" id="PTHR13710:SF105">
    <property type="entry name" value="ATP-DEPENDENT DNA HELICASE Q1"/>
    <property type="match status" value="1"/>
</dbReference>
<dbReference type="GO" id="GO:0016887">
    <property type="term" value="F:ATP hydrolysis activity"/>
    <property type="evidence" value="ECO:0007669"/>
    <property type="project" value="RHEA"/>
</dbReference>
<dbReference type="RefSeq" id="XP_002784103.1">
    <property type="nucleotide sequence ID" value="XM_002784057.1"/>
</dbReference>
<sequence>MPTGGGKSLVFQLPAVLNHELEGQVTVVVMPLVSLISDQEEQMRELGISVTVLKGGGPRDQQLSEFYRIVHFRSQRSSLLPVFVTPEKLAESTRVANILKRLRKNGQLARFIIDEAHCVSQWGHDFRSSYLKLKNLKAAFDDVPITALTATATPGIAQDVQAQLRMTNTVFIKGGINRANLAYRVMKKSRSRVLNDILQLIKDMNGEVQGKASGIVYCGTKVECETVADGLKNLGVTAGFYHASMDTDDRTDIQRRWMADKIQVIVATIAFGMGINKPDVRFVIHYGLSKTMEGYYQESGRAGRDGYPSLAVLFYDYQDKVKQDVMIRTNVTTRNSAAADQAEKKIDSLLSVVEYCENRSLCRRKLIAQ</sequence>
<name>C5KH37_PERM5</name>
<protein>
    <recommendedName>
        <fullName evidence="11">ATP-dependent DNA helicase</fullName>
        <ecNumber evidence="11">5.6.2.4</ecNumber>
    </recommendedName>
</protein>
<comment type="catalytic activity">
    <reaction evidence="11">
        <text>ATP + H2O = ADP + phosphate + H(+)</text>
        <dbReference type="Rhea" id="RHEA:13065"/>
        <dbReference type="ChEBI" id="CHEBI:15377"/>
        <dbReference type="ChEBI" id="CHEBI:15378"/>
        <dbReference type="ChEBI" id="CHEBI:30616"/>
        <dbReference type="ChEBI" id="CHEBI:43474"/>
        <dbReference type="ChEBI" id="CHEBI:456216"/>
    </reaction>
</comment>
<dbReference type="GO" id="GO:0005524">
    <property type="term" value="F:ATP binding"/>
    <property type="evidence" value="ECO:0007669"/>
    <property type="project" value="UniProtKB-KW"/>
</dbReference>
<dbReference type="InterPro" id="IPR002464">
    <property type="entry name" value="DNA/RNA_helicase_DEAH_CS"/>
</dbReference>
<dbReference type="GO" id="GO:0005634">
    <property type="term" value="C:nucleus"/>
    <property type="evidence" value="ECO:0007669"/>
    <property type="project" value="UniProtKB-SubCell"/>
</dbReference>
<evidence type="ECO:0000256" key="1">
    <source>
        <dbReference type="ARBA" id="ARBA00005446"/>
    </source>
</evidence>
<dbReference type="PROSITE" id="PS00690">
    <property type="entry name" value="DEAH_ATP_HELICASE"/>
    <property type="match status" value="1"/>
</dbReference>